<comment type="subcellular location">
    <subcellularLocation>
        <location evidence="1">Membrane</location>
        <topology evidence="1">Single-pass membrane protein</topology>
    </subcellularLocation>
</comment>
<evidence type="ECO:0000313" key="11">
    <source>
        <dbReference type="Proteomes" id="UP001595901"/>
    </source>
</evidence>
<comment type="similarity">
    <text evidence="2">Belongs to the membrane fusion protein (MFP) (TC 8.A.1) family.</text>
</comment>
<feature type="region of interest" description="Disordered" evidence="6">
    <location>
        <begin position="97"/>
        <end position="117"/>
    </location>
</feature>
<evidence type="ECO:0000313" key="10">
    <source>
        <dbReference type="EMBL" id="MFC3932586.1"/>
    </source>
</evidence>
<evidence type="ECO:0000259" key="9">
    <source>
        <dbReference type="Pfam" id="PF25940"/>
    </source>
</evidence>
<keyword evidence="3 7" id="KW-0812">Transmembrane</keyword>
<feature type="domain" description="LcnD-like C-terminal" evidence="9">
    <location>
        <begin position="151"/>
        <end position="239"/>
    </location>
</feature>
<feature type="domain" description="LcnD-like barrel-sandwich hybrid" evidence="8">
    <location>
        <begin position="59"/>
        <end position="146"/>
    </location>
</feature>
<dbReference type="Gene3D" id="2.40.30.170">
    <property type="match status" value="1"/>
</dbReference>
<evidence type="ECO:0000256" key="6">
    <source>
        <dbReference type="SAM" id="MobiDB-lite"/>
    </source>
</evidence>
<keyword evidence="5 7" id="KW-0472">Membrane</keyword>
<name>A0ABV8D2Q5_9STRE</name>
<sequence length="256" mass="28933">MDPKLFESAEFYKRRYHNFATLFIVPLVCFIIFLVVFLCYAKKEVTVTTTGEIAPTEVLDVIQSYSSSPITENNLTNNATVKKDDLLVRYSELENENQNLGKNSDDKKDEKHKEISASQDGVIHTNPKYEGANLVPQGTEIAQLYPDIKKTKQVLITYYVSSDDVVSMKKGQTTRLSLEKKGNEKVSIKGKINNVASSATTTKEGNVFKVTAKVKLSKEDSKFLKYGMQGNTVTVVAKKTYFNYFKDKLLHKLDEK</sequence>
<evidence type="ECO:0000259" key="8">
    <source>
        <dbReference type="Pfam" id="PF25935"/>
    </source>
</evidence>
<dbReference type="RefSeq" id="WP_380432106.1">
    <property type="nucleotide sequence ID" value="NZ_JBHSAC010000061.1"/>
</dbReference>
<evidence type="ECO:0000256" key="7">
    <source>
        <dbReference type="SAM" id="Phobius"/>
    </source>
</evidence>
<evidence type="ECO:0000256" key="2">
    <source>
        <dbReference type="ARBA" id="ARBA00009477"/>
    </source>
</evidence>
<accession>A0ABV8D2Q5</accession>
<dbReference type="Pfam" id="PF25940">
    <property type="entry name" value="LcnD_C"/>
    <property type="match status" value="1"/>
</dbReference>
<evidence type="ECO:0000256" key="1">
    <source>
        <dbReference type="ARBA" id="ARBA00004167"/>
    </source>
</evidence>
<proteinExistence type="inferred from homology"/>
<evidence type="ECO:0000256" key="4">
    <source>
        <dbReference type="ARBA" id="ARBA00022989"/>
    </source>
</evidence>
<dbReference type="Proteomes" id="UP001595901">
    <property type="component" value="Unassembled WGS sequence"/>
</dbReference>
<evidence type="ECO:0000256" key="3">
    <source>
        <dbReference type="ARBA" id="ARBA00022692"/>
    </source>
</evidence>
<gene>
    <name evidence="10" type="ORF">ACFOSE_07415</name>
</gene>
<dbReference type="InterPro" id="IPR050739">
    <property type="entry name" value="MFP"/>
</dbReference>
<comment type="caution">
    <text evidence="10">The sequence shown here is derived from an EMBL/GenBank/DDBJ whole genome shotgun (WGS) entry which is preliminary data.</text>
</comment>
<dbReference type="InterPro" id="IPR058786">
    <property type="entry name" value="BSH_LcnD"/>
</dbReference>
<dbReference type="Pfam" id="PF25935">
    <property type="entry name" value="BSH_LcnD"/>
    <property type="match status" value="1"/>
</dbReference>
<dbReference type="EMBL" id="JBHSAC010000061">
    <property type="protein sequence ID" value="MFC3932586.1"/>
    <property type="molecule type" value="Genomic_DNA"/>
</dbReference>
<reference evidence="11" key="1">
    <citation type="journal article" date="2019" name="Int. J. Syst. Evol. Microbiol.">
        <title>The Global Catalogue of Microorganisms (GCM) 10K type strain sequencing project: providing services to taxonomists for standard genome sequencing and annotation.</title>
        <authorList>
            <consortium name="The Broad Institute Genomics Platform"/>
            <consortium name="The Broad Institute Genome Sequencing Center for Infectious Disease"/>
            <person name="Wu L."/>
            <person name="Ma J."/>
        </authorList>
    </citation>
    <scope>NUCLEOTIDE SEQUENCE [LARGE SCALE GENOMIC DNA]</scope>
    <source>
        <strain evidence="11">CCUG 58728</strain>
    </source>
</reference>
<feature type="compositionally biased region" description="Basic and acidic residues" evidence="6">
    <location>
        <begin position="103"/>
        <end position="115"/>
    </location>
</feature>
<organism evidence="10 11">
    <name type="scientific">Streptococcus dentapri</name>
    <dbReference type="NCBI Taxonomy" id="573564"/>
    <lineage>
        <taxon>Bacteria</taxon>
        <taxon>Bacillati</taxon>
        <taxon>Bacillota</taxon>
        <taxon>Bacilli</taxon>
        <taxon>Lactobacillales</taxon>
        <taxon>Streptococcaceae</taxon>
        <taxon>Streptococcus</taxon>
    </lineage>
</organism>
<dbReference type="PANTHER" id="PTHR30386:SF26">
    <property type="entry name" value="TRANSPORT PROTEIN COMB"/>
    <property type="match status" value="1"/>
</dbReference>
<keyword evidence="11" id="KW-1185">Reference proteome</keyword>
<keyword evidence="4 7" id="KW-1133">Transmembrane helix</keyword>
<dbReference type="InterPro" id="IPR058795">
    <property type="entry name" value="LcnD_C"/>
</dbReference>
<feature type="transmembrane region" description="Helical" evidence="7">
    <location>
        <begin position="20"/>
        <end position="41"/>
    </location>
</feature>
<protein>
    <submittedName>
        <fullName evidence="10">HlyD family efflux transporter periplasmic adaptor subunit</fullName>
    </submittedName>
</protein>
<evidence type="ECO:0000256" key="5">
    <source>
        <dbReference type="ARBA" id="ARBA00023136"/>
    </source>
</evidence>
<dbReference type="PANTHER" id="PTHR30386">
    <property type="entry name" value="MEMBRANE FUSION SUBUNIT OF EMRAB-TOLC MULTIDRUG EFFLUX PUMP"/>
    <property type="match status" value="1"/>
</dbReference>